<reference evidence="1" key="1">
    <citation type="journal article" date="2020" name="Nature">
        <title>Giant virus diversity and host interactions through global metagenomics.</title>
        <authorList>
            <person name="Schulz F."/>
            <person name="Roux S."/>
            <person name="Paez-Espino D."/>
            <person name="Jungbluth S."/>
            <person name="Walsh D.A."/>
            <person name="Denef V.J."/>
            <person name="McMahon K.D."/>
            <person name="Konstantinidis K.T."/>
            <person name="Eloe-Fadrosh E.A."/>
            <person name="Kyrpides N.C."/>
            <person name="Woyke T."/>
        </authorList>
    </citation>
    <scope>NUCLEOTIDE SEQUENCE</scope>
    <source>
        <strain evidence="1">GVMAG-M-3300010158-59</strain>
    </source>
</reference>
<dbReference type="AlphaFoldDB" id="A0A6C0BBF1"/>
<accession>A0A6C0BBF1</accession>
<protein>
    <submittedName>
        <fullName evidence="1">Uncharacterized protein</fullName>
    </submittedName>
</protein>
<organism evidence="1">
    <name type="scientific">viral metagenome</name>
    <dbReference type="NCBI Taxonomy" id="1070528"/>
    <lineage>
        <taxon>unclassified sequences</taxon>
        <taxon>metagenomes</taxon>
        <taxon>organismal metagenomes</taxon>
    </lineage>
</organism>
<evidence type="ECO:0000313" key="1">
    <source>
        <dbReference type="EMBL" id="QHS88909.1"/>
    </source>
</evidence>
<proteinExistence type="predicted"/>
<name>A0A6C0BBF1_9ZZZZ</name>
<dbReference type="EMBL" id="MN739103">
    <property type="protein sequence ID" value="QHS88909.1"/>
    <property type="molecule type" value="Genomic_DNA"/>
</dbReference>
<sequence>MADLSFINDTHMRSMISNGHQAVTQLELWSWMKTFEPENGFMFSTDPNVILIGETMNTLPNPPGHSGSSFGITMRHLQFIAKNGLDKYKAELTKNR</sequence>